<gene>
    <name evidence="2" type="ORF">P5G65_13460</name>
</gene>
<dbReference type="GO" id="GO:0016757">
    <property type="term" value="F:glycosyltransferase activity"/>
    <property type="evidence" value="ECO:0007669"/>
    <property type="project" value="UniProtKB-KW"/>
</dbReference>
<evidence type="ECO:0000313" key="3">
    <source>
        <dbReference type="Proteomes" id="UP001355653"/>
    </source>
</evidence>
<dbReference type="EMBL" id="JAROBY010000019">
    <property type="protein sequence ID" value="MEB4794911.1"/>
    <property type="molecule type" value="Genomic_DNA"/>
</dbReference>
<name>A0ABU6DBR6_9BACL</name>
<dbReference type="Pfam" id="PF13692">
    <property type="entry name" value="Glyco_trans_1_4"/>
    <property type="match status" value="1"/>
</dbReference>
<evidence type="ECO:0000313" key="2">
    <source>
        <dbReference type="EMBL" id="MEB4794911.1"/>
    </source>
</evidence>
<sequence length="622" mass="71540">MKVALLNTFDSGGAGKAALRLNKALNSNGVESRLFVKWKNIDDNYVSQVIAKDVNNMLFDKLSMKYFIQNIEKGNTISSLMYPSVGFEFLKQFESYDLINLHWIPSFISIEAIEKLDSMQKPLVWTLHDENPFTGGCHYRHGCEKYKKDCDSCPQLVINPNNITKHILSSKIKNIPKNITIVTPSKWLAETARESALFKNHRIEIIANSLETEIYKPNKNSSFKKEIGLLEKTKIILFGAEDLNEKRKGLRYLLDAIEHLKQDNRIQELLAQNELYVLAFGNPSPILDEMDIPYKALGYISDDKKLAEIYSIADVLALPSLEDNLPNMMLESLACGTPVVAFNTGGIKDIIINGLNGYSCEIGNSIELANNIKNIIFSNKDFSQNCRSYAEQYFSFEKQASEYKNLFEDMLKNKSTNLYNSKEISRFSPEVAEPLMDWICDTSMEIETTYVELERANNDLNKEKVELQQSIDLLIKEKGNLNQEKLAMNDSIKQLQNDIENLQKHNENLKKQNENLQKHSENLLVELEGLQHDKLNLITQLDNLSHQKDLMTIENQILSQDKTALLIEKEQFINEVKNLQRLIENLEYNNENMSLQLESIYQSKSWKVTKPLRLLARLFKKR</sequence>
<organism evidence="2 3">
    <name type="scientific">Paenibacillus chondroitinus</name>
    <dbReference type="NCBI Taxonomy" id="59842"/>
    <lineage>
        <taxon>Bacteria</taxon>
        <taxon>Bacillati</taxon>
        <taxon>Bacillota</taxon>
        <taxon>Bacilli</taxon>
        <taxon>Bacillales</taxon>
        <taxon>Paenibacillaceae</taxon>
        <taxon>Paenibacillus</taxon>
    </lineage>
</organism>
<protein>
    <submittedName>
        <fullName evidence="2">Glycosyltransferase</fullName>
        <ecNumber evidence="2">2.4.-.-</ecNumber>
    </submittedName>
</protein>
<dbReference type="RefSeq" id="WP_127457268.1">
    <property type="nucleotide sequence ID" value="NZ_JAROBY010000019.1"/>
</dbReference>
<dbReference type="PANTHER" id="PTHR12526">
    <property type="entry name" value="GLYCOSYLTRANSFERASE"/>
    <property type="match status" value="1"/>
</dbReference>
<keyword evidence="3" id="KW-1185">Reference proteome</keyword>
<reference evidence="2 3" key="1">
    <citation type="submission" date="2023-03" db="EMBL/GenBank/DDBJ databases">
        <title>Bacillus Genome Sequencing.</title>
        <authorList>
            <person name="Dunlap C."/>
        </authorList>
    </citation>
    <scope>NUCLEOTIDE SEQUENCE [LARGE SCALE GENOMIC DNA]</scope>
    <source>
        <strain evidence="2 3">NRS-1351</strain>
    </source>
</reference>
<dbReference type="Gene3D" id="3.40.50.2000">
    <property type="entry name" value="Glycogen Phosphorylase B"/>
    <property type="match status" value="2"/>
</dbReference>
<proteinExistence type="predicted"/>
<dbReference type="PANTHER" id="PTHR12526:SF637">
    <property type="entry name" value="GLYCOSYLTRANSFERASE EPSF-RELATED"/>
    <property type="match status" value="1"/>
</dbReference>
<keyword evidence="1" id="KW-0175">Coiled coil</keyword>
<feature type="coiled-coil region" evidence="1">
    <location>
        <begin position="443"/>
        <end position="596"/>
    </location>
</feature>
<comment type="caution">
    <text evidence="2">The sequence shown here is derived from an EMBL/GenBank/DDBJ whole genome shotgun (WGS) entry which is preliminary data.</text>
</comment>
<keyword evidence="2" id="KW-0328">Glycosyltransferase</keyword>
<keyword evidence="2" id="KW-0808">Transferase</keyword>
<evidence type="ECO:0000256" key="1">
    <source>
        <dbReference type="SAM" id="Coils"/>
    </source>
</evidence>
<accession>A0ABU6DBR6</accession>
<dbReference type="EC" id="2.4.-.-" evidence="2"/>
<dbReference type="SUPFAM" id="SSF53756">
    <property type="entry name" value="UDP-Glycosyltransferase/glycogen phosphorylase"/>
    <property type="match status" value="1"/>
</dbReference>
<dbReference type="Proteomes" id="UP001355653">
    <property type="component" value="Unassembled WGS sequence"/>
</dbReference>